<sequence length="148" mass="16584">MARSPITASKEGDVTSANEETLQFDDDNLKAIAEVYKNEGNDEYKKSNFNNAIHYYTKGIKVNCKDEELNAKLYSNRAAANLNLGNYAETLNDAKIAVDLQPSFLKAFWRGASACVHLERFDEAIIWCDKGLAVSFNKVDEIIANRPE</sequence>
<evidence type="ECO:0000313" key="2">
    <source>
        <dbReference type="EMBL" id="CAH3106666.1"/>
    </source>
</evidence>
<proteinExistence type="predicted"/>
<dbReference type="InterPro" id="IPR011990">
    <property type="entry name" value="TPR-like_helical_dom_sf"/>
</dbReference>
<evidence type="ECO:0000256" key="1">
    <source>
        <dbReference type="PROSITE-ProRule" id="PRU00339"/>
    </source>
</evidence>
<feature type="repeat" description="TPR" evidence="1">
    <location>
        <begin position="33"/>
        <end position="66"/>
    </location>
</feature>
<dbReference type="Gene3D" id="1.25.40.10">
    <property type="entry name" value="Tetratricopeptide repeat domain"/>
    <property type="match status" value="1"/>
</dbReference>
<accession>A0ABN8NJR9</accession>
<protein>
    <recommendedName>
        <fullName evidence="4">Tetratricopeptide repeat protein</fullName>
    </recommendedName>
</protein>
<evidence type="ECO:0008006" key="4">
    <source>
        <dbReference type="Google" id="ProtNLM"/>
    </source>
</evidence>
<evidence type="ECO:0000313" key="3">
    <source>
        <dbReference type="Proteomes" id="UP001159405"/>
    </source>
</evidence>
<dbReference type="PANTHER" id="PTHR46035:SF1">
    <property type="entry name" value="TETRATRICOPEPTIDE REPEAT PROTEIN 4"/>
    <property type="match status" value="1"/>
</dbReference>
<keyword evidence="1" id="KW-0802">TPR repeat</keyword>
<dbReference type="EMBL" id="CALNXK010000019">
    <property type="protein sequence ID" value="CAH3106666.1"/>
    <property type="molecule type" value="Genomic_DNA"/>
</dbReference>
<dbReference type="PANTHER" id="PTHR46035">
    <property type="entry name" value="TETRATRICOPEPTIDE REPEAT PROTEIN 4"/>
    <property type="match status" value="1"/>
</dbReference>
<reference evidence="2 3" key="1">
    <citation type="submission" date="2022-05" db="EMBL/GenBank/DDBJ databases">
        <authorList>
            <consortium name="Genoscope - CEA"/>
            <person name="William W."/>
        </authorList>
    </citation>
    <scope>NUCLEOTIDE SEQUENCE [LARGE SCALE GENOMIC DNA]</scope>
</reference>
<keyword evidence="3" id="KW-1185">Reference proteome</keyword>
<dbReference type="SMART" id="SM00028">
    <property type="entry name" value="TPR"/>
    <property type="match status" value="2"/>
</dbReference>
<dbReference type="InterPro" id="IPR019734">
    <property type="entry name" value="TPR_rpt"/>
</dbReference>
<dbReference type="SUPFAM" id="SSF48452">
    <property type="entry name" value="TPR-like"/>
    <property type="match status" value="1"/>
</dbReference>
<dbReference type="Proteomes" id="UP001159405">
    <property type="component" value="Unassembled WGS sequence"/>
</dbReference>
<organism evidence="2 3">
    <name type="scientific">Porites lobata</name>
    <dbReference type="NCBI Taxonomy" id="104759"/>
    <lineage>
        <taxon>Eukaryota</taxon>
        <taxon>Metazoa</taxon>
        <taxon>Cnidaria</taxon>
        <taxon>Anthozoa</taxon>
        <taxon>Hexacorallia</taxon>
        <taxon>Scleractinia</taxon>
        <taxon>Fungiina</taxon>
        <taxon>Poritidae</taxon>
        <taxon>Porites</taxon>
    </lineage>
</organism>
<name>A0ABN8NJR9_9CNID</name>
<comment type="caution">
    <text evidence="2">The sequence shown here is derived from an EMBL/GenBank/DDBJ whole genome shotgun (WGS) entry which is preliminary data.</text>
</comment>
<gene>
    <name evidence="2" type="ORF">PLOB_00014907</name>
</gene>
<dbReference type="PROSITE" id="PS50005">
    <property type="entry name" value="TPR"/>
    <property type="match status" value="1"/>
</dbReference>